<evidence type="ECO:0000313" key="4">
    <source>
        <dbReference type="Proteomes" id="UP001221546"/>
    </source>
</evidence>
<feature type="domain" description="Glycosyltransferase subfamily 4-like N-terminal" evidence="2">
    <location>
        <begin position="14"/>
        <end position="218"/>
    </location>
</feature>
<name>A0ABY8JFZ9_9BRAD</name>
<dbReference type="Pfam" id="PF00534">
    <property type="entry name" value="Glycos_transf_1"/>
    <property type="match status" value="1"/>
</dbReference>
<sequence length="416" mass="45332">MKVLLANKYLFNNGGAETVLFQERAFLTGSGVEVIDFAMQHERNIESPYSTHFVSRQDYRNGGYLARIRGALALIHSREAVSKLASLIDETRPDLMHCHNVYHQLTPSIVGVAKSRGIPVVLTLHDTKPVCPVHTRALGNQLCSLCLTGGFHHVLTHRCSDGSLAQSATLYLEAVTQQWLGSYEKVDRFIAPSLFMQDSVSRRFSPDRTVLLYNGVDVRNISPRGRDNGYVLYCGRLAPGKGAETLLRAHQAAGCSWPLVIAGTGPLTDDLKSQFARNVQFAGHLSGDTLSTTIAEASVVVVPSEWCENCPMSVLEAMAQGKAIIATRIGGIPELVNDRETGFLFEPGNVDELRTHLECLMGSGELRAQMGAAGRVRVEKHFSLDKHNAELIAVYRSLLPGRTSVVAAAVNGARSP</sequence>
<dbReference type="Pfam" id="PF13439">
    <property type="entry name" value="Glyco_transf_4"/>
    <property type="match status" value="1"/>
</dbReference>
<dbReference type="CDD" id="cd03801">
    <property type="entry name" value="GT4_PimA-like"/>
    <property type="match status" value="1"/>
</dbReference>
<gene>
    <name evidence="3" type="ORF">QA636_02880</name>
</gene>
<dbReference type="SUPFAM" id="SSF53756">
    <property type="entry name" value="UDP-Glycosyltransferase/glycogen phosphorylase"/>
    <property type="match status" value="1"/>
</dbReference>
<evidence type="ECO:0000259" key="1">
    <source>
        <dbReference type="Pfam" id="PF00534"/>
    </source>
</evidence>
<dbReference type="EC" id="2.4.-.-" evidence="3"/>
<dbReference type="Proteomes" id="UP001221546">
    <property type="component" value="Chromosome"/>
</dbReference>
<organism evidence="3 4">
    <name type="scientific">Bradyrhizobium brasilense</name>
    <dbReference type="NCBI Taxonomy" id="1419277"/>
    <lineage>
        <taxon>Bacteria</taxon>
        <taxon>Pseudomonadati</taxon>
        <taxon>Pseudomonadota</taxon>
        <taxon>Alphaproteobacteria</taxon>
        <taxon>Hyphomicrobiales</taxon>
        <taxon>Nitrobacteraceae</taxon>
        <taxon>Bradyrhizobium</taxon>
    </lineage>
</organism>
<dbReference type="GO" id="GO:0016757">
    <property type="term" value="F:glycosyltransferase activity"/>
    <property type="evidence" value="ECO:0007669"/>
    <property type="project" value="UniProtKB-KW"/>
</dbReference>
<evidence type="ECO:0000313" key="3">
    <source>
        <dbReference type="EMBL" id="WFU64522.1"/>
    </source>
</evidence>
<dbReference type="InterPro" id="IPR001296">
    <property type="entry name" value="Glyco_trans_1"/>
</dbReference>
<reference evidence="3 4" key="1">
    <citation type="submission" date="2023-04" db="EMBL/GenBank/DDBJ databases">
        <title>Australian commercial rhizobial inoculants.</title>
        <authorList>
            <person name="Kohlmeier M.G."/>
            <person name="O'Hara G.W."/>
            <person name="Colombi E."/>
            <person name="Ramsay J.P."/>
            <person name="Terpolilli J."/>
        </authorList>
    </citation>
    <scope>NUCLEOTIDE SEQUENCE [LARGE SCALE GENOMIC DNA]</scope>
    <source>
        <strain evidence="3 4">CB627</strain>
    </source>
</reference>
<proteinExistence type="predicted"/>
<dbReference type="InterPro" id="IPR050194">
    <property type="entry name" value="Glycosyltransferase_grp1"/>
</dbReference>
<keyword evidence="3" id="KW-0328">Glycosyltransferase</keyword>
<evidence type="ECO:0000259" key="2">
    <source>
        <dbReference type="Pfam" id="PF13439"/>
    </source>
</evidence>
<dbReference type="InterPro" id="IPR028098">
    <property type="entry name" value="Glyco_trans_4-like_N"/>
</dbReference>
<accession>A0ABY8JFZ9</accession>
<keyword evidence="4" id="KW-1185">Reference proteome</keyword>
<dbReference type="EMBL" id="CP121646">
    <property type="protein sequence ID" value="WFU64522.1"/>
    <property type="molecule type" value="Genomic_DNA"/>
</dbReference>
<dbReference type="Gene3D" id="3.40.50.2000">
    <property type="entry name" value="Glycogen Phosphorylase B"/>
    <property type="match status" value="2"/>
</dbReference>
<feature type="domain" description="Glycosyl transferase family 1" evidence="1">
    <location>
        <begin position="222"/>
        <end position="375"/>
    </location>
</feature>
<protein>
    <submittedName>
        <fullName evidence="3">Glycosyltransferase family 4 protein</fullName>
        <ecNumber evidence="3">2.4.-.-</ecNumber>
    </submittedName>
</protein>
<dbReference type="PANTHER" id="PTHR45947:SF13">
    <property type="entry name" value="TRANSFERASE"/>
    <property type="match status" value="1"/>
</dbReference>
<dbReference type="PANTHER" id="PTHR45947">
    <property type="entry name" value="SULFOQUINOVOSYL TRANSFERASE SQD2"/>
    <property type="match status" value="1"/>
</dbReference>
<keyword evidence="3" id="KW-0808">Transferase</keyword>
<dbReference type="RefSeq" id="WP_057021164.1">
    <property type="nucleotide sequence ID" value="NZ_CP121646.1"/>
</dbReference>